<gene>
    <name evidence="1" type="ORF">SO802_001750</name>
</gene>
<keyword evidence="2" id="KW-1185">Reference proteome</keyword>
<proteinExistence type="predicted"/>
<evidence type="ECO:0000313" key="1">
    <source>
        <dbReference type="EMBL" id="KAL0014681.1"/>
    </source>
</evidence>
<sequence length="140" mass="15096">MFEGTVVMGKNAWTPSGQIPKESIKGFGDSSDNKEFVDPQCQSPVDVDPMDVECSLLSKARLEMNKGKGLARNVQLFKGIHKKHGKKHSVAQELSDSLKSMTDVIIESKSVSSPTPFTSASASEVQAVGHGFESSWGAIR</sequence>
<name>A0AAW2DW98_9ROSI</name>
<accession>A0AAW2DW98</accession>
<dbReference type="AlphaFoldDB" id="A0AAW2DW98"/>
<evidence type="ECO:0000313" key="2">
    <source>
        <dbReference type="Proteomes" id="UP001459277"/>
    </source>
</evidence>
<organism evidence="1 2">
    <name type="scientific">Lithocarpus litseifolius</name>
    <dbReference type="NCBI Taxonomy" id="425828"/>
    <lineage>
        <taxon>Eukaryota</taxon>
        <taxon>Viridiplantae</taxon>
        <taxon>Streptophyta</taxon>
        <taxon>Embryophyta</taxon>
        <taxon>Tracheophyta</taxon>
        <taxon>Spermatophyta</taxon>
        <taxon>Magnoliopsida</taxon>
        <taxon>eudicotyledons</taxon>
        <taxon>Gunneridae</taxon>
        <taxon>Pentapetalae</taxon>
        <taxon>rosids</taxon>
        <taxon>fabids</taxon>
        <taxon>Fagales</taxon>
        <taxon>Fagaceae</taxon>
        <taxon>Lithocarpus</taxon>
    </lineage>
</organism>
<dbReference type="EMBL" id="JAZDWU010000001">
    <property type="protein sequence ID" value="KAL0014681.1"/>
    <property type="molecule type" value="Genomic_DNA"/>
</dbReference>
<protein>
    <submittedName>
        <fullName evidence="1">Uncharacterized protein</fullName>
    </submittedName>
</protein>
<dbReference type="Proteomes" id="UP001459277">
    <property type="component" value="Unassembled WGS sequence"/>
</dbReference>
<reference evidence="1 2" key="1">
    <citation type="submission" date="2024-01" db="EMBL/GenBank/DDBJ databases">
        <title>A telomere-to-telomere, gap-free genome of sweet tea (Lithocarpus litseifolius).</title>
        <authorList>
            <person name="Zhou J."/>
        </authorList>
    </citation>
    <scope>NUCLEOTIDE SEQUENCE [LARGE SCALE GENOMIC DNA]</scope>
    <source>
        <strain evidence="1">Zhou-2022a</strain>
        <tissue evidence="1">Leaf</tissue>
    </source>
</reference>
<comment type="caution">
    <text evidence="1">The sequence shown here is derived from an EMBL/GenBank/DDBJ whole genome shotgun (WGS) entry which is preliminary data.</text>
</comment>